<dbReference type="Proteomes" id="UP000626109">
    <property type="component" value="Unassembled WGS sequence"/>
</dbReference>
<dbReference type="EMBL" id="CAJNNW010003336">
    <property type="protein sequence ID" value="CAE8645275.1"/>
    <property type="molecule type" value="Genomic_DNA"/>
</dbReference>
<organism evidence="1 2">
    <name type="scientific">Polarella glacialis</name>
    <name type="common">Dinoflagellate</name>
    <dbReference type="NCBI Taxonomy" id="89957"/>
    <lineage>
        <taxon>Eukaryota</taxon>
        <taxon>Sar</taxon>
        <taxon>Alveolata</taxon>
        <taxon>Dinophyceae</taxon>
        <taxon>Suessiales</taxon>
        <taxon>Suessiaceae</taxon>
        <taxon>Polarella</taxon>
    </lineage>
</organism>
<evidence type="ECO:0000313" key="2">
    <source>
        <dbReference type="Proteomes" id="UP000626109"/>
    </source>
</evidence>
<sequence length="105" mass="11279">MLSSVVRSGASSGSVFDLSFIVLRGSRETRLAVYALVKYGNSLRRLRMISGDVQAKLDGFYAYGLQDIGTSFNPATVGAADLAHEELEALCTALATNDWGFITLL</sequence>
<evidence type="ECO:0000313" key="1">
    <source>
        <dbReference type="EMBL" id="CAE8645275.1"/>
    </source>
</evidence>
<gene>
    <name evidence="1" type="ORF">PGLA2088_LOCUS3770</name>
</gene>
<name>A0A813I5A3_POLGL</name>
<proteinExistence type="predicted"/>
<accession>A0A813I5A3</accession>
<protein>
    <submittedName>
        <fullName evidence="1">Uncharacterized protein</fullName>
    </submittedName>
</protein>
<comment type="caution">
    <text evidence="1">The sequence shown here is derived from an EMBL/GenBank/DDBJ whole genome shotgun (WGS) entry which is preliminary data.</text>
</comment>
<reference evidence="1" key="1">
    <citation type="submission" date="2021-02" db="EMBL/GenBank/DDBJ databases">
        <authorList>
            <person name="Dougan E. K."/>
            <person name="Rhodes N."/>
            <person name="Thang M."/>
            <person name="Chan C."/>
        </authorList>
    </citation>
    <scope>NUCLEOTIDE SEQUENCE</scope>
</reference>
<dbReference type="AlphaFoldDB" id="A0A813I5A3"/>